<evidence type="ECO:0000256" key="5">
    <source>
        <dbReference type="ARBA" id="ARBA00039314"/>
    </source>
</evidence>
<evidence type="ECO:0000256" key="8">
    <source>
        <dbReference type="ARBA" id="ARBA00042704"/>
    </source>
</evidence>
<dbReference type="GO" id="GO:0102390">
    <property type="term" value="F:mycophenolic acid acyl-glucuronide esterase activity"/>
    <property type="evidence" value="ECO:0007669"/>
    <property type="project" value="UniProtKB-EC"/>
</dbReference>
<evidence type="ECO:0000256" key="4">
    <source>
        <dbReference type="ARBA" id="ARBA00039132"/>
    </source>
</evidence>
<comment type="catalytic activity">
    <reaction evidence="11">
        <text>mycophenolic acid O-acyl-beta-D-glucuronide + H2O = mycophenolate + D-glucuronate + H(+)</text>
        <dbReference type="Rhea" id="RHEA:34179"/>
        <dbReference type="ChEBI" id="CHEBI:15377"/>
        <dbReference type="ChEBI" id="CHEBI:15378"/>
        <dbReference type="ChEBI" id="CHEBI:58720"/>
        <dbReference type="ChEBI" id="CHEBI:62932"/>
        <dbReference type="ChEBI" id="CHEBI:66982"/>
        <dbReference type="EC" id="3.1.1.93"/>
    </reaction>
    <physiologicalReaction direction="left-to-right" evidence="11">
        <dbReference type="Rhea" id="RHEA:34180"/>
    </physiologicalReaction>
</comment>
<evidence type="ECO:0000256" key="2">
    <source>
        <dbReference type="ARBA" id="ARBA00022801"/>
    </source>
</evidence>
<dbReference type="InterPro" id="IPR000073">
    <property type="entry name" value="AB_hydrolase_1"/>
</dbReference>
<dbReference type="PANTHER" id="PTHR16138">
    <property type="entry name" value="MYCOPHENOLIC ACID ACYL-GLUCURONIDE ESTERASE, MITOCHONDRIAL"/>
    <property type="match status" value="1"/>
</dbReference>
<feature type="domain" description="AB hydrolase-1" evidence="12">
    <location>
        <begin position="47"/>
        <end position="218"/>
    </location>
</feature>
<dbReference type="SUPFAM" id="SSF53474">
    <property type="entry name" value="alpha/beta-Hydrolases"/>
    <property type="match status" value="1"/>
</dbReference>
<name>A0A7H1N6A7_9PROT</name>
<dbReference type="GO" id="GO:0004553">
    <property type="term" value="F:hydrolase activity, hydrolyzing O-glycosyl compounds"/>
    <property type="evidence" value="ECO:0007669"/>
    <property type="project" value="TreeGrafter"/>
</dbReference>
<keyword evidence="2 13" id="KW-0378">Hydrolase</keyword>
<evidence type="ECO:0000256" key="7">
    <source>
        <dbReference type="ARBA" id="ARBA00042645"/>
    </source>
</evidence>
<organism evidence="13 14">
    <name type="scientific">Defluviicoccus vanus</name>
    <dbReference type="NCBI Taxonomy" id="111831"/>
    <lineage>
        <taxon>Bacteria</taxon>
        <taxon>Pseudomonadati</taxon>
        <taxon>Pseudomonadota</taxon>
        <taxon>Alphaproteobacteria</taxon>
        <taxon>Rhodospirillales</taxon>
        <taxon>Rhodospirillaceae</taxon>
        <taxon>Defluviicoccus</taxon>
    </lineage>
</organism>
<sequence length="259" mass="28335">MSHSAATAATIDVGAGETLAYVRQPGTTPGVVFLTGYKSDMTGQKALRLEALCRARGQAFIRFDYYGHGQSAGEFVDGTIGRWRDDAVCILDQLTTGPQVLVGSSLGGWIMLLTALMRPERVAGLVGVAAAPDFTEDLIAPQLSPGERAVLDAGGIVNLSSVYDPSPTPLNKRFLDNGREHLLLRDEIALDCPVRLIHGMQDADVPWRTSLRLAERLRTTDVEVTLVKDGEHRLSREDDLENLCAVLEELLQRLERKER</sequence>
<dbReference type="EC" id="3.1.1.93" evidence="4"/>
<keyword evidence="14" id="KW-1185">Reference proteome</keyword>
<accession>A0A7H1N6A7</accession>
<comment type="catalytic activity">
    <reaction evidence="10">
        <text>S-hexadecanoyl-L-cysteinyl-[protein] + H2O = L-cysteinyl-[protein] + hexadecanoate + H(+)</text>
        <dbReference type="Rhea" id="RHEA:19233"/>
        <dbReference type="Rhea" id="RHEA-COMP:10131"/>
        <dbReference type="Rhea" id="RHEA-COMP:11032"/>
        <dbReference type="ChEBI" id="CHEBI:7896"/>
        <dbReference type="ChEBI" id="CHEBI:15377"/>
        <dbReference type="ChEBI" id="CHEBI:15378"/>
        <dbReference type="ChEBI" id="CHEBI:29950"/>
        <dbReference type="ChEBI" id="CHEBI:74151"/>
        <dbReference type="EC" id="3.1.2.22"/>
    </reaction>
    <physiologicalReaction direction="left-to-right" evidence="10">
        <dbReference type="Rhea" id="RHEA:19234"/>
    </physiologicalReaction>
</comment>
<dbReference type="KEGG" id="dvn:HQ394_09745"/>
<evidence type="ECO:0000256" key="1">
    <source>
        <dbReference type="ARBA" id="ARBA00012423"/>
    </source>
</evidence>
<dbReference type="GO" id="GO:0008474">
    <property type="term" value="F:palmitoyl-(protein) hydrolase activity"/>
    <property type="evidence" value="ECO:0007669"/>
    <property type="project" value="UniProtKB-EC"/>
</dbReference>
<evidence type="ECO:0000256" key="6">
    <source>
        <dbReference type="ARBA" id="ARBA00041520"/>
    </source>
</evidence>
<reference evidence="13 14" key="1">
    <citation type="submission" date="2020-05" db="EMBL/GenBank/DDBJ databases">
        <title>Complete closed genome sequence of Defluviicoccus vanus.</title>
        <authorList>
            <person name="Bessarab I."/>
            <person name="Arumugam K."/>
            <person name="Maszenan A.M."/>
            <person name="Seviour R.J."/>
            <person name="Williams R.B."/>
        </authorList>
    </citation>
    <scope>NUCLEOTIDE SEQUENCE [LARGE SCALE GENOMIC DNA]</scope>
    <source>
        <strain evidence="13 14">Ben 114</strain>
    </source>
</reference>
<dbReference type="InterPro" id="IPR052382">
    <property type="entry name" value="ABHD10_acyl-thioesterase"/>
</dbReference>
<evidence type="ECO:0000256" key="10">
    <source>
        <dbReference type="ARBA" id="ARBA00047409"/>
    </source>
</evidence>
<evidence type="ECO:0000256" key="9">
    <source>
        <dbReference type="ARBA" id="ARBA00046047"/>
    </source>
</evidence>
<dbReference type="Proteomes" id="UP000516369">
    <property type="component" value="Chromosome"/>
</dbReference>
<evidence type="ECO:0000256" key="11">
    <source>
        <dbReference type="ARBA" id="ARBA00047972"/>
    </source>
</evidence>
<dbReference type="EMBL" id="CP053923">
    <property type="protein sequence ID" value="QNT71243.1"/>
    <property type="molecule type" value="Genomic_DNA"/>
</dbReference>
<dbReference type="EC" id="3.1.2.22" evidence="1"/>
<dbReference type="Pfam" id="PF12697">
    <property type="entry name" value="Abhydrolase_6"/>
    <property type="match status" value="1"/>
</dbReference>
<keyword evidence="3" id="KW-0809">Transit peptide</keyword>
<dbReference type="InterPro" id="IPR029058">
    <property type="entry name" value="AB_hydrolase_fold"/>
</dbReference>
<proteinExistence type="predicted"/>
<evidence type="ECO:0000259" key="12">
    <source>
        <dbReference type="Pfam" id="PF12697"/>
    </source>
</evidence>
<evidence type="ECO:0000313" key="13">
    <source>
        <dbReference type="EMBL" id="QNT71243.1"/>
    </source>
</evidence>
<dbReference type="AlphaFoldDB" id="A0A7H1N6A7"/>
<gene>
    <name evidence="13" type="ORF">HQ394_09745</name>
</gene>
<dbReference type="PANTHER" id="PTHR16138:SF7">
    <property type="entry name" value="PALMITOYL-PROTEIN THIOESTERASE ABHD10, MITOCHONDRIAL"/>
    <property type="match status" value="1"/>
</dbReference>
<protein>
    <recommendedName>
        <fullName evidence="5">Palmitoyl-protein thioesterase ABHD10, mitochondrial</fullName>
        <ecNumber evidence="4">3.1.1.93</ecNumber>
        <ecNumber evidence="1">3.1.2.22</ecNumber>
    </recommendedName>
    <alternativeName>
        <fullName evidence="7">Acyl-protein thioesterase ABHD10</fullName>
    </alternativeName>
    <alternativeName>
        <fullName evidence="8">Alpha/beta hydrolase domain-containing protein 10</fullName>
    </alternativeName>
    <alternativeName>
        <fullName evidence="6">Mycophenolic acid acyl-glucuronide esterase, mitochondrial</fullName>
    </alternativeName>
</protein>
<evidence type="ECO:0000313" key="14">
    <source>
        <dbReference type="Proteomes" id="UP000516369"/>
    </source>
</evidence>
<evidence type="ECO:0000256" key="3">
    <source>
        <dbReference type="ARBA" id="ARBA00022946"/>
    </source>
</evidence>
<comment type="function">
    <text evidence="9">Acts as an acyl-protein thioesterase that hydrolyzes fatty acids from acylated residues in proteins. Regulates the mitochondrial S-depalmitoylation of the nucleophilic active site residue of peroxiredoxin-5/PRDX5, a key antioxidant protein, therefore modulating mitochondrial antioxidant ability. Also catalyzes the deglucuronidation of mycophenolic acid acyl-glucuronide, an active metabolite of the immunosuppressant drug mycophenolate.</text>
</comment>
<dbReference type="Gene3D" id="3.40.50.1820">
    <property type="entry name" value="alpha/beta hydrolase"/>
    <property type="match status" value="1"/>
</dbReference>